<comment type="similarity">
    <text evidence="1">Belongs to the HIBADH-related family.</text>
</comment>
<reference evidence="5" key="1">
    <citation type="journal article" date="2014" name="Int. J. Syst. Evol. Microbiol.">
        <title>Complete genome sequence of Corynebacterium casei LMG S-19264T (=DSM 44701T), isolated from a smear-ripened cheese.</title>
        <authorList>
            <consortium name="US DOE Joint Genome Institute (JGI-PGF)"/>
            <person name="Walter F."/>
            <person name="Albersmeier A."/>
            <person name="Kalinowski J."/>
            <person name="Ruckert C."/>
        </authorList>
    </citation>
    <scope>NUCLEOTIDE SEQUENCE</scope>
    <source>
        <strain evidence="5">JCM 4637</strain>
    </source>
</reference>
<dbReference type="InterPro" id="IPR015815">
    <property type="entry name" value="HIBADH-related"/>
</dbReference>
<dbReference type="PANTHER" id="PTHR43580:SF2">
    <property type="entry name" value="CYTOKINE-LIKE NUCLEAR FACTOR N-PAC"/>
    <property type="match status" value="1"/>
</dbReference>
<dbReference type="SUPFAM" id="SSF51735">
    <property type="entry name" value="NAD(P)-binding Rossmann-fold domains"/>
    <property type="match status" value="1"/>
</dbReference>
<comment type="caution">
    <text evidence="5">The sequence shown here is derived from an EMBL/GenBank/DDBJ whole genome shotgun (WGS) entry which is preliminary data.</text>
</comment>
<dbReference type="InterPro" id="IPR006115">
    <property type="entry name" value="6PGDH_NADP-bd"/>
</dbReference>
<dbReference type="GO" id="GO:0016491">
    <property type="term" value="F:oxidoreductase activity"/>
    <property type="evidence" value="ECO:0007669"/>
    <property type="project" value="UniProtKB-KW"/>
</dbReference>
<dbReference type="PIRSF" id="PIRSF000103">
    <property type="entry name" value="HIBADH"/>
    <property type="match status" value="1"/>
</dbReference>
<dbReference type="InterPro" id="IPR013328">
    <property type="entry name" value="6PGD_dom2"/>
</dbReference>
<feature type="domain" description="NADPH-dependent reductive aminase-like C-terminal" evidence="4">
    <location>
        <begin position="164"/>
        <end position="289"/>
    </location>
</feature>
<dbReference type="InterPro" id="IPR036291">
    <property type="entry name" value="NAD(P)-bd_dom_sf"/>
</dbReference>
<dbReference type="Pfam" id="PF21761">
    <property type="entry name" value="RedAm-like_C"/>
    <property type="match status" value="1"/>
</dbReference>
<gene>
    <name evidence="5" type="ORF">GCM10010334_08570</name>
</gene>
<evidence type="ECO:0000313" key="5">
    <source>
        <dbReference type="EMBL" id="GHC81073.1"/>
    </source>
</evidence>
<evidence type="ECO:0000313" key="6">
    <source>
        <dbReference type="Proteomes" id="UP000638353"/>
    </source>
</evidence>
<evidence type="ECO:0000256" key="2">
    <source>
        <dbReference type="ARBA" id="ARBA00023002"/>
    </source>
</evidence>
<reference evidence="5" key="2">
    <citation type="submission" date="2020-09" db="EMBL/GenBank/DDBJ databases">
        <authorList>
            <person name="Sun Q."/>
            <person name="Ohkuma M."/>
        </authorList>
    </citation>
    <scope>NUCLEOTIDE SEQUENCE</scope>
    <source>
        <strain evidence="5">JCM 4637</strain>
    </source>
</reference>
<dbReference type="PANTHER" id="PTHR43580">
    <property type="entry name" value="OXIDOREDUCTASE GLYR1-RELATED"/>
    <property type="match status" value="1"/>
</dbReference>
<dbReference type="AlphaFoldDB" id="A0A918WTZ1"/>
<sequence>MPEPTPVTFLGLGNMGHALASTALAAGHPITVWNRTPSRTTGLAEQGATPAPTPAEAVAATDLTLVCLLTDETVAEVLAPVAESGALKGKTLVNVTNSTPEQARQRASWAQAQGATYLDGGIMAIPQLIGTPHSYIYYSGDEQAFTTHRPLLARFGDPRYVGTDPGLASLYDMALLTGMYGLFTGAAQALALIRSAGLPTTDFAEQLQQFLIGMTAAPAAWGKSLDADTHATAVSTIAVNHAALPNLLATHRDQGLPVDLLTGLQPLLDRAIAEGHATDGLSRLAELLTR</sequence>
<feature type="domain" description="6-phosphogluconate dehydrogenase NADP-binding" evidence="3">
    <location>
        <begin position="7"/>
        <end position="157"/>
    </location>
</feature>
<accession>A0A918WTZ1</accession>
<dbReference type="Proteomes" id="UP000638353">
    <property type="component" value="Unassembled WGS sequence"/>
</dbReference>
<dbReference type="InterPro" id="IPR051265">
    <property type="entry name" value="HIBADH-related_NP60_sf"/>
</dbReference>
<dbReference type="Gene3D" id="3.40.50.720">
    <property type="entry name" value="NAD(P)-binding Rossmann-like Domain"/>
    <property type="match status" value="1"/>
</dbReference>
<evidence type="ECO:0000259" key="3">
    <source>
        <dbReference type="Pfam" id="PF03446"/>
    </source>
</evidence>
<dbReference type="EMBL" id="BMVC01000001">
    <property type="protein sequence ID" value="GHC81073.1"/>
    <property type="molecule type" value="Genomic_DNA"/>
</dbReference>
<organism evidence="5 6">
    <name type="scientific">Streptomyces finlayi</name>
    <dbReference type="NCBI Taxonomy" id="67296"/>
    <lineage>
        <taxon>Bacteria</taxon>
        <taxon>Bacillati</taxon>
        <taxon>Actinomycetota</taxon>
        <taxon>Actinomycetes</taxon>
        <taxon>Kitasatosporales</taxon>
        <taxon>Streptomycetaceae</taxon>
        <taxon>Streptomyces</taxon>
    </lineage>
</organism>
<dbReference type="InterPro" id="IPR048666">
    <property type="entry name" value="RedAm-like_C"/>
</dbReference>
<evidence type="ECO:0000259" key="4">
    <source>
        <dbReference type="Pfam" id="PF21761"/>
    </source>
</evidence>
<name>A0A918WTZ1_9ACTN</name>
<dbReference type="GO" id="GO:0050661">
    <property type="term" value="F:NADP binding"/>
    <property type="evidence" value="ECO:0007669"/>
    <property type="project" value="InterPro"/>
</dbReference>
<protein>
    <submittedName>
        <fullName evidence="5">Dehydrogenase</fullName>
    </submittedName>
</protein>
<proteinExistence type="inferred from homology"/>
<evidence type="ECO:0000256" key="1">
    <source>
        <dbReference type="ARBA" id="ARBA00009080"/>
    </source>
</evidence>
<keyword evidence="2" id="KW-0560">Oxidoreductase</keyword>
<dbReference type="Pfam" id="PF03446">
    <property type="entry name" value="NAD_binding_2"/>
    <property type="match status" value="1"/>
</dbReference>
<dbReference type="RefSeq" id="WP_189821280.1">
    <property type="nucleotide sequence ID" value="NZ_BMVC01000001.1"/>
</dbReference>
<dbReference type="Gene3D" id="1.10.1040.10">
    <property type="entry name" value="N-(1-d-carboxylethyl)-l-norvaline Dehydrogenase, domain 2"/>
    <property type="match status" value="1"/>
</dbReference>